<reference evidence="2" key="2">
    <citation type="submission" date="2021-08" db="EMBL/GenBank/DDBJ databases">
        <authorList>
            <person name="Tani A."/>
            <person name="Ola A."/>
            <person name="Ogura Y."/>
            <person name="Katsura K."/>
            <person name="Hayashi T."/>
        </authorList>
    </citation>
    <scope>NUCLEOTIDE SEQUENCE</scope>
    <source>
        <strain evidence="2">NBRC 15689</strain>
    </source>
</reference>
<dbReference type="EMBL" id="BPQV01000010">
    <property type="protein sequence ID" value="GJE28574.1"/>
    <property type="molecule type" value="Genomic_DNA"/>
</dbReference>
<gene>
    <name evidence="2" type="ORF">LKMONMHP_3446</name>
</gene>
<name>A0ABQ4TC11_METOR</name>
<sequence>MLHAHSLLPPMAGPRSNPVLFGIADGLAKLFPVDALDRPHRHGAPRDGAGERAAPDAGPSGRVAKGATG</sequence>
<organism evidence="2 3">
    <name type="scientific">Methylobacterium organophilum</name>
    <dbReference type="NCBI Taxonomy" id="410"/>
    <lineage>
        <taxon>Bacteria</taxon>
        <taxon>Pseudomonadati</taxon>
        <taxon>Pseudomonadota</taxon>
        <taxon>Alphaproteobacteria</taxon>
        <taxon>Hyphomicrobiales</taxon>
        <taxon>Methylobacteriaceae</taxon>
        <taxon>Methylobacterium</taxon>
    </lineage>
</organism>
<proteinExistence type="predicted"/>
<reference evidence="2" key="1">
    <citation type="journal article" date="2021" name="Front. Microbiol.">
        <title>Comprehensive Comparative Genomics and Phenotyping of Methylobacterium Species.</title>
        <authorList>
            <person name="Alessa O."/>
            <person name="Ogura Y."/>
            <person name="Fujitani Y."/>
            <person name="Takami H."/>
            <person name="Hayashi T."/>
            <person name="Sahin N."/>
            <person name="Tani A."/>
        </authorList>
    </citation>
    <scope>NUCLEOTIDE SEQUENCE</scope>
    <source>
        <strain evidence="2">NBRC 15689</strain>
    </source>
</reference>
<feature type="region of interest" description="Disordered" evidence="1">
    <location>
        <begin position="37"/>
        <end position="69"/>
    </location>
</feature>
<protein>
    <submittedName>
        <fullName evidence="2">Uncharacterized protein</fullName>
    </submittedName>
</protein>
<dbReference type="Proteomes" id="UP001055156">
    <property type="component" value="Unassembled WGS sequence"/>
</dbReference>
<evidence type="ECO:0000313" key="2">
    <source>
        <dbReference type="EMBL" id="GJE28574.1"/>
    </source>
</evidence>
<evidence type="ECO:0000256" key="1">
    <source>
        <dbReference type="SAM" id="MobiDB-lite"/>
    </source>
</evidence>
<keyword evidence="3" id="KW-1185">Reference proteome</keyword>
<accession>A0ABQ4TC11</accession>
<feature type="compositionally biased region" description="Basic and acidic residues" evidence="1">
    <location>
        <begin position="44"/>
        <end position="54"/>
    </location>
</feature>
<comment type="caution">
    <text evidence="2">The sequence shown here is derived from an EMBL/GenBank/DDBJ whole genome shotgun (WGS) entry which is preliminary data.</text>
</comment>
<evidence type="ECO:0000313" key="3">
    <source>
        <dbReference type="Proteomes" id="UP001055156"/>
    </source>
</evidence>
<dbReference type="RefSeq" id="WP_238312514.1">
    <property type="nucleotide sequence ID" value="NZ_BPQV01000010.1"/>
</dbReference>